<name>A0A7S4K6Z7_9STRA</name>
<dbReference type="Gene3D" id="3.40.50.1820">
    <property type="entry name" value="alpha/beta hydrolase"/>
    <property type="match status" value="1"/>
</dbReference>
<dbReference type="EMBL" id="HBKQ01059058">
    <property type="protein sequence ID" value="CAE2285901.1"/>
    <property type="molecule type" value="Transcribed_RNA"/>
</dbReference>
<dbReference type="AlphaFoldDB" id="A0A7S4K6Z7"/>
<dbReference type="GO" id="GO:0015996">
    <property type="term" value="P:chlorophyll catabolic process"/>
    <property type="evidence" value="ECO:0007669"/>
    <property type="project" value="UniProtKB-UniPathway"/>
</dbReference>
<sequence length="280" mass="30253">MSAATTGPGEQREVAGCHVVITKPPKSPSGITFLLTASNMPLEKYDSIRDALLSIGNVVVGFYINSLRPLRRNHRVKAEHVREMFLILKNEFRMSEYSIVGHSVGGKIALMVAALHDADQVLNSVIALDPIDQSPVEFTNKELGNNISLKGSKANITVTVTESGPVSMEHNGRAIHKFNQNVELILHRHAGHMAYCDEGGKLSWKAAMGTGNPEKSAKAKREAIELVKGRAKSKVGGKQLRGVKKLVSETKAAAKDFSDDVKDSGKKVSSGLMMKGMLGL</sequence>
<evidence type="ECO:0000313" key="1">
    <source>
        <dbReference type="EMBL" id="CAE2285901.1"/>
    </source>
</evidence>
<reference evidence="1" key="1">
    <citation type="submission" date="2021-01" db="EMBL/GenBank/DDBJ databases">
        <authorList>
            <person name="Corre E."/>
            <person name="Pelletier E."/>
            <person name="Niang G."/>
            <person name="Scheremetjew M."/>
            <person name="Finn R."/>
            <person name="Kale V."/>
            <person name="Holt S."/>
            <person name="Cochrane G."/>
            <person name="Meng A."/>
            <person name="Brown T."/>
            <person name="Cohen L."/>
        </authorList>
    </citation>
    <scope>NUCLEOTIDE SEQUENCE</scope>
    <source>
        <strain evidence="1">Isolate 1302-5</strain>
    </source>
</reference>
<proteinExistence type="predicted"/>
<dbReference type="UniPathway" id="UPA00674"/>
<gene>
    <name evidence="1" type="ORF">OAUR00152_LOCUS40352</name>
</gene>
<accession>A0A7S4K6Z7</accession>
<evidence type="ECO:0008006" key="2">
    <source>
        <dbReference type="Google" id="ProtNLM"/>
    </source>
</evidence>
<dbReference type="InterPro" id="IPR029058">
    <property type="entry name" value="AB_hydrolase_fold"/>
</dbReference>
<dbReference type="SUPFAM" id="SSF53474">
    <property type="entry name" value="alpha/beta-Hydrolases"/>
    <property type="match status" value="1"/>
</dbReference>
<protein>
    <recommendedName>
        <fullName evidence="2">Chlorophyllase</fullName>
    </recommendedName>
</protein>
<organism evidence="1">
    <name type="scientific">Odontella aurita</name>
    <dbReference type="NCBI Taxonomy" id="265563"/>
    <lineage>
        <taxon>Eukaryota</taxon>
        <taxon>Sar</taxon>
        <taxon>Stramenopiles</taxon>
        <taxon>Ochrophyta</taxon>
        <taxon>Bacillariophyta</taxon>
        <taxon>Mediophyceae</taxon>
        <taxon>Biddulphiophycidae</taxon>
        <taxon>Eupodiscales</taxon>
        <taxon>Odontellaceae</taxon>
        <taxon>Odontella</taxon>
    </lineage>
</organism>